<evidence type="ECO:0000256" key="7">
    <source>
        <dbReference type="ARBA" id="ARBA00022840"/>
    </source>
</evidence>
<dbReference type="InterPro" id="IPR001245">
    <property type="entry name" value="Ser-Thr/Tyr_kinase_cat_dom"/>
</dbReference>
<evidence type="ECO:0000256" key="4">
    <source>
        <dbReference type="ARBA" id="ARBA00022679"/>
    </source>
</evidence>
<keyword evidence="4" id="KW-0808">Transferase</keyword>
<dbReference type="Gene3D" id="1.10.510.10">
    <property type="entry name" value="Transferase(Phosphotransferase) domain 1"/>
    <property type="match status" value="1"/>
</dbReference>
<dbReference type="InterPro" id="IPR000719">
    <property type="entry name" value="Prot_kinase_dom"/>
</dbReference>
<dbReference type="InterPro" id="IPR050940">
    <property type="entry name" value="Actin_reg-Ser/Thr_kinase"/>
</dbReference>
<keyword evidence="7 8" id="KW-0067">ATP-binding</keyword>
<dbReference type="EC" id="2.7.11.1" evidence="2"/>
<dbReference type="SMART" id="SM00220">
    <property type="entry name" value="S_TKc"/>
    <property type="match status" value="1"/>
</dbReference>
<keyword evidence="6" id="KW-0418">Kinase</keyword>
<evidence type="ECO:0000256" key="8">
    <source>
        <dbReference type="PROSITE-ProRule" id="PRU10141"/>
    </source>
</evidence>
<evidence type="ECO:0000256" key="2">
    <source>
        <dbReference type="ARBA" id="ARBA00012513"/>
    </source>
</evidence>
<sequence>MPASIDTFWKLSSDEVLIQEKVGKGFYSTVFRGTFHGVDVAIKHIVPINYSKREVILLHREISVLKTLRHPHITSLIGIIADRDEDIKMVMEFAENGDLRNYLKNSKNKPTWKERIQIAYEVASAMAYLHSRSIIFRDLKGRNILLNKHLNVKLCDFGLARYFTAGMNSVTSTPHLSGRNISSNVGTPAFMAPEILLQQPYNEKIDVFAFGLVIIELVTRQKIGETIERTTNGVDLSNISHFVPTDCPADLLKLSEICSASKAEERPPFDTILKILLWIRDGVGGGDNLLLQFQSNRAPQPLKQPASSQKPPPTAQKATNSSPSNSNTKPNNSNPNPSGTSKRGGRGGQNAGQNAGRNAGERVVPGGVPVNKRRK</sequence>
<dbReference type="InterPro" id="IPR011009">
    <property type="entry name" value="Kinase-like_dom_sf"/>
</dbReference>
<dbReference type="CDD" id="cd13999">
    <property type="entry name" value="STKc_MAP3K-like"/>
    <property type="match status" value="1"/>
</dbReference>
<protein>
    <recommendedName>
        <fullName evidence="2">non-specific serine/threonine protein kinase</fullName>
        <ecNumber evidence="2">2.7.11.1</ecNumber>
    </recommendedName>
</protein>
<dbReference type="PANTHER" id="PTHR46485:SF5">
    <property type="entry name" value="CENTER DIVIDER, ISOFORM A"/>
    <property type="match status" value="1"/>
</dbReference>
<feature type="compositionally biased region" description="Low complexity" evidence="9">
    <location>
        <begin position="319"/>
        <end position="341"/>
    </location>
</feature>
<evidence type="ECO:0000313" key="11">
    <source>
        <dbReference type="EMBL" id="NDV32263.1"/>
    </source>
</evidence>
<name>A0A6B2L5E3_9EUKA</name>
<dbReference type="Gene3D" id="3.30.200.20">
    <property type="entry name" value="Phosphorylase Kinase, domain 1"/>
    <property type="match status" value="1"/>
</dbReference>
<evidence type="ECO:0000256" key="5">
    <source>
        <dbReference type="ARBA" id="ARBA00022741"/>
    </source>
</evidence>
<evidence type="ECO:0000259" key="10">
    <source>
        <dbReference type="PROSITE" id="PS50011"/>
    </source>
</evidence>
<keyword evidence="5 8" id="KW-0547">Nucleotide-binding</keyword>
<dbReference type="EMBL" id="GIBP01003294">
    <property type="protein sequence ID" value="NDV32263.1"/>
    <property type="molecule type" value="Transcribed_RNA"/>
</dbReference>
<dbReference type="PROSITE" id="PS50011">
    <property type="entry name" value="PROTEIN_KINASE_DOM"/>
    <property type="match status" value="1"/>
</dbReference>
<dbReference type="GO" id="GO:0004674">
    <property type="term" value="F:protein serine/threonine kinase activity"/>
    <property type="evidence" value="ECO:0007669"/>
    <property type="project" value="UniProtKB-KW"/>
</dbReference>
<dbReference type="GO" id="GO:0005524">
    <property type="term" value="F:ATP binding"/>
    <property type="evidence" value="ECO:0007669"/>
    <property type="project" value="UniProtKB-UniRule"/>
</dbReference>
<dbReference type="InterPro" id="IPR017441">
    <property type="entry name" value="Protein_kinase_ATP_BS"/>
</dbReference>
<dbReference type="PANTHER" id="PTHR46485">
    <property type="entry name" value="LIM DOMAIN KINASE 1"/>
    <property type="match status" value="1"/>
</dbReference>
<evidence type="ECO:0000256" key="6">
    <source>
        <dbReference type="ARBA" id="ARBA00022777"/>
    </source>
</evidence>
<dbReference type="PRINTS" id="PR00109">
    <property type="entry name" value="TYRKINASE"/>
</dbReference>
<comment type="similarity">
    <text evidence="1">Belongs to the protein kinase superfamily. TKL Ser/Thr protein kinase family.</text>
</comment>
<dbReference type="AlphaFoldDB" id="A0A6B2L5E3"/>
<dbReference type="PROSITE" id="PS00107">
    <property type="entry name" value="PROTEIN_KINASE_ATP"/>
    <property type="match status" value="1"/>
</dbReference>
<dbReference type="Pfam" id="PF07714">
    <property type="entry name" value="PK_Tyr_Ser-Thr"/>
    <property type="match status" value="1"/>
</dbReference>
<feature type="domain" description="Protein kinase" evidence="10">
    <location>
        <begin position="16"/>
        <end position="279"/>
    </location>
</feature>
<reference evidence="11" key="1">
    <citation type="journal article" date="2020" name="J. Eukaryot. Microbiol.">
        <title>De novo Sequencing, Assembly and Annotation of the Transcriptome for the Free-Living Testate Amoeba Arcella intermedia.</title>
        <authorList>
            <person name="Ribeiro G.M."/>
            <person name="Porfirio-Sousa A.L."/>
            <person name="Maurer-Alcala X.X."/>
            <person name="Katz L.A."/>
            <person name="Lahr D.J.G."/>
        </authorList>
    </citation>
    <scope>NUCLEOTIDE SEQUENCE</scope>
</reference>
<keyword evidence="3" id="KW-0723">Serine/threonine-protein kinase</keyword>
<evidence type="ECO:0000256" key="3">
    <source>
        <dbReference type="ARBA" id="ARBA00022527"/>
    </source>
</evidence>
<organism evidence="11">
    <name type="scientific">Arcella intermedia</name>
    <dbReference type="NCBI Taxonomy" id="1963864"/>
    <lineage>
        <taxon>Eukaryota</taxon>
        <taxon>Amoebozoa</taxon>
        <taxon>Tubulinea</taxon>
        <taxon>Elardia</taxon>
        <taxon>Arcellinida</taxon>
        <taxon>Sphaerothecina</taxon>
        <taxon>Arcellidae</taxon>
        <taxon>Arcella</taxon>
    </lineage>
</organism>
<dbReference type="SUPFAM" id="SSF56112">
    <property type="entry name" value="Protein kinase-like (PK-like)"/>
    <property type="match status" value="1"/>
</dbReference>
<proteinExistence type="inferred from homology"/>
<feature type="region of interest" description="Disordered" evidence="9">
    <location>
        <begin position="299"/>
        <end position="375"/>
    </location>
</feature>
<evidence type="ECO:0000256" key="1">
    <source>
        <dbReference type="ARBA" id="ARBA00005843"/>
    </source>
</evidence>
<evidence type="ECO:0000256" key="9">
    <source>
        <dbReference type="SAM" id="MobiDB-lite"/>
    </source>
</evidence>
<accession>A0A6B2L5E3</accession>
<feature type="binding site" evidence="8">
    <location>
        <position position="43"/>
    </location>
    <ligand>
        <name>ATP</name>
        <dbReference type="ChEBI" id="CHEBI:30616"/>
    </ligand>
</feature>